<accession>A0A0D9VR21</accession>
<dbReference type="Proteomes" id="UP000032180">
    <property type="component" value="Chromosome 3"/>
</dbReference>
<keyword evidence="3" id="KW-1185">Reference proteome</keyword>
<dbReference type="AlphaFoldDB" id="A0A0D9VR21"/>
<organism evidence="2 3">
    <name type="scientific">Leersia perrieri</name>
    <dbReference type="NCBI Taxonomy" id="77586"/>
    <lineage>
        <taxon>Eukaryota</taxon>
        <taxon>Viridiplantae</taxon>
        <taxon>Streptophyta</taxon>
        <taxon>Embryophyta</taxon>
        <taxon>Tracheophyta</taxon>
        <taxon>Spermatophyta</taxon>
        <taxon>Magnoliopsida</taxon>
        <taxon>Liliopsida</taxon>
        <taxon>Poales</taxon>
        <taxon>Poaceae</taxon>
        <taxon>BOP clade</taxon>
        <taxon>Oryzoideae</taxon>
        <taxon>Oryzeae</taxon>
        <taxon>Oryzinae</taxon>
        <taxon>Leersia</taxon>
    </lineage>
</organism>
<dbReference type="SUPFAM" id="SSF54403">
    <property type="entry name" value="Cystatin/monellin"/>
    <property type="match status" value="1"/>
</dbReference>
<dbReference type="Gene3D" id="3.10.450.10">
    <property type="match status" value="1"/>
</dbReference>
<keyword evidence="1" id="KW-0732">Signal</keyword>
<feature type="chain" id="PRO_5018705883" description="Cystatin domain-containing protein" evidence="1">
    <location>
        <begin position="20"/>
        <end position="99"/>
    </location>
</feature>
<feature type="signal peptide" evidence="1">
    <location>
        <begin position="1"/>
        <end position="19"/>
    </location>
</feature>
<reference evidence="2 3" key="1">
    <citation type="submission" date="2012-08" db="EMBL/GenBank/DDBJ databases">
        <title>Oryza genome evolution.</title>
        <authorList>
            <person name="Wing R.A."/>
        </authorList>
    </citation>
    <scope>NUCLEOTIDE SEQUENCE</scope>
</reference>
<dbReference type="EnsemblPlants" id="LPERR03G07150.1">
    <property type="protein sequence ID" value="LPERR03G07150.1"/>
    <property type="gene ID" value="LPERR03G07150"/>
</dbReference>
<protein>
    <recommendedName>
        <fullName evidence="4">Cystatin domain-containing protein</fullName>
    </recommendedName>
</protein>
<evidence type="ECO:0000313" key="3">
    <source>
        <dbReference type="Proteomes" id="UP000032180"/>
    </source>
</evidence>
<dbReference type="HOGENOM" id="CLU_113093_2_1_1"/>
<sequence>MRTCTLLLLTAAVAAATTAADDWTPIGSSISSRHFQKFGQWVAEELGPPIRFYRVVSGKRQNANGINYKFIVAMGNHEGDMDNYEVEVHATVARPAGLQ</sequence>
<reference evidence="2" key="3">
    <citation type="submission" date="2015-04" db="UniProtKB">
        <authorList>
            <consortium name="EnsemblPlants"/>
        </authorList>
    </citation>
    <scope>IDENTIFICATION</scope>
</reference>
<evidence type="ECO:0000256" key="1">
    <source>
        <dbReference type="SAM" id="SignalP"/>
    </source>
</evidence>
<dbReference type="InterPro" id="IPR046350">
    <property type="entry name" value="Cystatin_sf"/>
</dbReference>
<dbReference type="Gramene" id="LPERR03G07150.1">
    <property type="protein sequence ID" value="LPERR03G07150.1"/>
    <property type="gene ID" value="LPERR03G07150"/>
</dbReference>
<evidence type="ECO:0008006" key="4">
    <source>
        <dbReference type="Google" id="ProtNLM"/>
    </source>
</evidence>
<name>A0A0D9VR21_9ORYZ</name>
<proteinExistence type="predicted"/>
<reference evidence="3" key="2">
    <citation type="submission" date="2013-12" db="EMBL/GenBank/DDBJ databases">
        <authorList>
            <person name="Yu Y."/>
            <person name="Lee S."/>
            <person name="de Baynast K."/>
            <person name="Wissotski M."/>
            <person name="Liu L."/>
            <person name="Talag J."/>
            <person name="Goicoechea J."/>
            <person name="Angelova A."/>
            <person name="Jetty R."/>
            <person name="Kudrna D."/>
            <person name="Golser W."/>
            <person name="Rivera L."/>
            <person name="Zhang J."/>
            <person name="Wing R."/>
        </authorList>
    </citation>
    <scope>NUCLEOTIDE SEQUENCE</scope>
</reference>
<evidence type="ECO:0000313" key="2">
    <source>
        <dbReference type="EnsemblPlants" id="LPERR03G07150.1"/>
    </source>
</evidence>